<evidence type="ECO:0008006" key="4">
    <source>
        <dbReference type="Google" id="ProtNLM"/>
    </source>
</evidence>
<keyword evidence="1" id="KW-1133">Transmembrane helix</keyword>
<proteinExistence type="predicted"/>
<feature type="transmembrane region" description="Helical" evidence="1">
    <location>
        <begin position="257"/>
        <end position="277"/>
    </location>
</feature>
<accession>A0ABP8ISS1</accession>
<gene>
    <name evidence="2" type="ORF">GCM10023185_46080</name>
</gene>
<keyword evidence="1" id="KW-0812">Transmembrane</keyword>
<organism evidence="2 3">
    <name type="scientific">Hymenobacter saemangeumensis</name>
    <dbReference type="NCBI Taxonomy" id="1084522"/>
    <lineage>
        <taxon>Bacteria</taxon>
        <taxon>Pseudomonadati</taxon>
        <taxon>Bacteroidota</taxon>
        <taxon>Cytophagia</taxon>
        <taxon>Cytophagales</taxon>
        <taxon>Hymenobacteraceae</taxon>
        <taxon>Hymenobacter</taxon>
    </lineage>
</organism>
<dbReference type="Proteomes" id="UP001501153">
    <property type="component" value="Unassembled WGS sequence"/>
</dbReference>
<evidence type="ECO:0000313" key="3">
    <source>
        <dbReference type="Proteomes" id="UP001501153"/>
    </source>
</evidence>
<dbReference type="RefSeq" id="WP_345238527.1">
    <property type="nucleotide sequence ID" value="NZ_BAABGZ010000082.1"/>
</dbReference>
<dbReference type="EMBL" id="BAABGZ010000082">
    <property type="protein sequence ID" value="GAA4371014.1"/>
    <property type="molecule type" value="Genomic_DNA"/>
</dbReference>
<feature type="transmembrane region" description="Helical" evidence="1">
    <location>
        <begin position="152"/>
        <end position="174"/>
    </location>
</feature>
<reference evidence="3" key="1">
    <citation type="journal article" date="2019" name="Int. J. Syst. Evol. Microbiol.">
        <title>The Global Catalogue of Microorganisms (GCM) 10K type strain sequencing project: providing services to taxonomists for standard genome sequencing and annotation.</title>
        <authorList>
            <consortium name="The Broad Institute Genomics Platform"/>
            <consortium name="The Broad Institute Genome Sequencing Center for Infectious Disease"/>
            <person name="Wu L."/>
            <person name="Ma J."/>
        </authorList>
    </citation>
    <scope>NUCLEOTIDE SEQUENCE [LARGE SCALE GENOMIC DNA]</scope>
    <source>
        <strain evidence="3">JCM 17923</strain>
    </source>
</reference>
<keyword evidence="1" id="KW-0472">Membrane</keyword>
<comment type="caution">
    <text evidence="2">The sequence shown here is derived from an EMBL/GenBank/DDBJ whole genome shotgun (WGS) entry which is preliminary data.</text>
</comment>
<sequence length="353" mass="37425">MRPSAATLRLIVLWSLSEALLGGVLHAFKLPLTGLLVGGASIVLIHVLGEEAARRGAVLRGLLVVLSIKALLSPQSPPTAYLAVAFQGVLGELLSWPRAAPRLRGMLLGGLTMLESAGQQVLVLWLLMGKSPAVAFNAFVDKLLGTSQADYALLLVGLWLGGHALAGLALGWWAGGLHQRLPTLAQLRPELLLPQPGPVAASLAEPPLPATAVPRRRRWRPGSVLMAAWALLALVWLGSQAGWWSAGPLGEKGLAGLLLRSALIYGAWALLLAPLLLRIIRRWLTGAQHGRWASDLEAALELLPATRRLVQACWQLTARHQGLARLRLMTQALALNTLLPVPAGPGPASAPLP</sequence>
<evidence type="ECO:0000256" key="1">
    <source>
        <dbReference type="SAM" id="Phobius"/>
    </source>
</evidence>
<feature type="transmembrane region" description="Helical" evidence="1">
    <location>
        <begin position="29"/>
        <end position="48"/>
    </location>
</feature>
<protein>
    <recommendedName>
        <fullName evidence="4">DUF4129 domain-containing protein</fullName>
    </recommendedName>
</protein>
<name>A0ABP8ISS1_9BACT</name>
<feature type="transmembrane region" description="Helical" evidence="1">
    <location>
        <begin position="121"/>
        <end position="140"/>
    </location>
</feature>
<feature type="transmembrane region" description="Helical" evidence="1">
    <location>
        <begin position="224"/>
        <end position="245"/>
    </location>
</feature>
<evidence type="ECO:0000313" key="2">
    <source>
        <dbReference type="EMBL" id="GAA4371014.1"/>
    </source>
</evidence>
<keyword evidence="3" id="KW-1185">Reference proteome</keyword>